<dbReference type="Proteomes" id="UP000346198">
    <property type="component" value="Unassembled WGS sequence"/>
</dbReference>
<evidence type="ECO:0000259" key="4">
    <source>
        <dbReference type="Pfam" id="PF00534"/>
    </source>
</evidence>
<name>A0A6C2US42_9BACT</name>
<evidence type="ECO:0000313" key="6">
    <source>
        <dbReference type="EMBL" id="VGO21746.1"/>
    </source>
</evidence>
<gene>
    <name evidence="6" type="primary">glgM</name>
    <name evidence="6" type="ORF">SCARR_03821</name>
</gene>
<evidence type="ECO:0000259" key="5">
    <source>
        <dbReference type="Pfam" id="PF13579"/>
    </source>
</evidence>
<dbReference type="RefSeq" id="WP_168433433.1">
    <property type="nucleotide sequence ID" value="NZ_CAAHFH010000002.1"/>
</dbReference>
<dbReference type="Pfam" id="PF00534">
    <property type="entry name" value="Glycos_transf_1"/>
    <property type="match status" value="1"/>
</dbReference>
<evidence type="ECO:0000256" key="1">
    <source>
        <dbReference type="ARBA" id="ARBA00009481"/>
    </source>
</evidence>
<feature type="domain" description="Glycosyltransferase subfamily 4-like N-terminal" evidence="5">
    <location>
        <begin position="25"/>
        <end position="227"/>
    </location>
</feature>
<dbReference type="AlphaFoldDB" id="A0A6C2US42"/>
<dbReference type="EMBL" id="CAAHFH010000002">
    <property type="protein sequence ID" value="VGO21746.1"/>
    <property type="molecule type" value="Genomic_DNA"/>
</dbReference>
<comment type="similarity">
    <text evidence="1">Belongs to the glycosyltransferase group 1 family. Glycosyltransferase 4 subfamily.</text>
</comment>
<dbReference type="Gene3D" id="3.40.50.2000">
    <property type="entry name" value="Glycogen Phosphorylase B"/>
    <property type="match status" value="2"/>
</dbReference>
<keyword evidence="3" id="KW-0808">Transferase</keyword>
<feature type="domain" description="Glycosyl transferase family 1" evidence="4">
    <location>
        <begin position="241"/>
        <end position="400"/>
    </location>
</feature>
<dbReference type="CDD" id="cd03801">
    <property type="entry name" value="GT4_PimA-like"/>
    <property type="match status" value="1"/>
</dbReference>
<keyword evidence="2" id="KW-0328">Glycosyltransferase</keyword>
<dbReference type="SUPFAM" id="SSF53756">
    <property type="entry name" value="UDP-Glycosyltransferase/glycogen phosphorylase"/>
    <property type="match status" value="1"/>
</dbReference>
<evidence type="ECO:0000256" key="3">
    <source>
        <dbReference type="ARBA" id="ARBA00022679"/>
    </source>
</evidence>
<dbReference type="GO" id="GO:0016757">
    <property type="term" value="F:glycosyltransferase activity"/>
    <property type="evidence" value="ECO:0007669"/>
    <property type="project" value="UniProtKB-KW"/>
</dbReference>
<keyword evidence="7" id="KW-1185">Reference proteome</keyword>
<dbReference type="PANTHER" id="PTHR12526:SF640">
    <property type="entry name" value="COLANIC ACID BIOSYNTHESIS GLYCOSYLTRANSFERASE WCAL-RELATED"/>
    <property type="match status" value="1"/>
</dbReference>
<evidence type="ECO:0000313" key="7">
    <source>
        <dbReference type="Proteomes" id="UP000346198"/>
    </source>
</evidence>
<dbReference type="InterPro" id="IPR028098">
    <property type="entry name" value="Glyco_trans_4-like_N"/>
</dbReference>
<organism evidence="6 7">
    <name type="scientific">Pontiella sulfatireligans</name>
    <dbReference type="NCBI Taxonomy" id="2750658"/>
    <lineage>
        <taxon>Bacteria</taxon>
        <taxon>Pseudomonadati</taxon>
        <taxon>Kiritimatiellota</taxon>
        <taxon>Kiritimatiellia</taxon>
        <taxon>Kiritimatiellales</taxon>
        <taxon>Pontiellaceae</taxon>
        <taxon>Pontiella</taxon>
    </lineage>
</organism>
<dbReference type="Pfam" id="PF13579">
    <property type="entry name" value="Glyco_trans_4_4"/>
    <property type="match status" value="1"/>
</dbReference>
<dbReference type="PANTHER" id="PTHR12526">
    <property type="entry name" value="GLYCOSYLTRANSFERASE"/>
    <property type="match status" value="1"/>
</dbReference>
<protein>
    <submittedName>
        <fullName evidence="6">Alpha-maltose-1-phosphate synthase</fullName>
    </submittedName>
</protein>
<reference evidence="6 7" key="1">
    <citation type="submission" date="2019-04" db="EMBL/GenBank/DDBJ databases">
        <authorList>
            <person name="Van Vliet M D."/>
        </authorList>
    </citation>
    <scope>NUCLEOTIDE SEQUENCE [LARGE SCALE GENOMIC DNA]</scope>
    <source>
        <strain evidence="6 7">F21</strain>
    </source>
</reference>
<proteinExistence type="inferred from homology"/>
<dbReference type="InterPro" id="IPR001296">
    <property type="entry name" value="Glyco_trans_1"/>
</dbReference>
<accession>A0A6C2US42</accession>
<sequence>MKVVHIVPGSGGTFYCQNCMRDGALVQALRKQGVDVVMVPMYLPMFTDGDPVQSDTPVFFGGINVWLQQQVPFFRKTPRWLDRLFDSKWMLNRAASMAGATSAGGLGPMTLSMLEGADGNQRKEVERLVEWLVEHEQPDVVHISNALLIGLAGEIKSKLDVPVVCSLQDEDWWLDEINPPFDEVCWEAVRARTRDVDRFVAVSNWFADRMSERLMLPRDLIDVVHVGIDLYGYEEASLDFDPPVLGYLSRMNETLGLGKLVDAFIELKKCSGLESLKLRATGGAVGDDLKCVAEQKKKLAMAGLENDAEFVEDFNREHRLAFLKSLSVMCVPVEQGEAFGSYIIEAMACGIPVVQPNAGAFPELIDATGGGLIYDDLVESLRALLLDPERMRKLGRAGRESVQENFSIETMAMNMISVYGELGK</sequence>
<evidence type="ECO:0000256" key="2">
    <source>
        <dbReference type="ARBA" id="ARBA00022676"/>
    </source>
</evidence>